<dbReference type="SUPFAM" id="SSF47353">
    <property type="entry name" value="Retrovirus capsid dimerization domain-like"/>
    <property type="match status" value="1"/>
</dbReference>
<feature type="domain" description="Retroviral nucleocapsid Gag protein p24 C-terminal" evidence="3">
    <location>
        <begin position="48"/>
        <end position="103"/>
    </location>
</feature>
<evidence type="ECO:0000256" key="2">
    <source>
        <dbReference type="SAM" id="Phobius"/>
    </source>
</evidence>
<accession>A0A6B0QR11</accession>
<evidence type="ECO:0000259" key="3">
    <source>
        <dbReference type="Pfam" id="PF19317"/>
    </source>
</evidence>
<dbReference type="InterPro" id="IPR008916">
    <property type="entry name" value="Retrov_capsid_C"/>
</dbReference>
<sequence>MGYATLRGDEEYESNIAQARLSKAALNQIMSTGVLAWKSLAPSNGKLSTLSNIKQGPDEKYEDFVARLKTAVKRTIKSTEPAEIVLKRLAYENAKSIQTCQEVGTSFMQGVDLTASLRGETAVQVIQGMRKNVNRSAPVLNGFVSTSLKGMLTDSRQSNGKRDFWSLQLLMPGAQERLFDALKKAAPYLKDYLSCALPTSESNEQGLQAWENISRISGFPRWKECMYTIKLSIPIAATRHFLTRWGPLNEQRYIVRACVHSPYAFLLARNLSDLEVSEGETVYNVICVNCFISNCVDGNNYNNYKAVMTVKQPPYLMVPVKLEGQWFDDYALKVLYECSGLISQPKRFIAALVVGITALITIIASVTVSAVALSKEMAAGAQLWFQPFPWADFLFMEAIYALLGWQGQSWGPLSELLVTKFDHSHPCQHGSVSAFSI</sequence>
<dbReference type="EMBL" id="VBQZ03000003">
    <property type="protein sequence ID" value="MXQ80139.1"/>
    <property type="molecule type" value="Genomic_DNA"/>
</dbReference>
<dbReference type="Gene3D" id="1.10.1200.30">
    <property type="match status" value="1"/>
</dbReference>
<dbReference type="Proteomes" id="UP000322234">
    <property type="component" value="Unassembled WGS sequence"/>
</dbReference>
<keyword evidence="5" id="KW-1185">Reference proteome</keyword>
<name>A0A6B0QR11_9CETA</name>
<evidence type="ECO:0000313" key="5">
    <source>
        <dbReference type="Proteomes" id="UP000322234"/>
    </source>
</evidence>
<proteinExistence type="predicted"/>
<reference evidence="4" key="1">
    <citation type="submission" date="2019-10" db="EMBL/GenBank/DDBJ databases">
        <title>The sequence and de novo assembly of the wild yak genome.</title>
        <authorList>
            <person name="Liu Y."/>
        </authorList>
    </citation>
    <scope>NUCLEOTIDE SEQUENCE [LARGE SCALE GENOMIC DNA]</scope>
    <source>
        <strain evidence="4">WY2019</strain>
    </source>
</reference>
<evidence type="ECO:0000256" key="1">
    <source>
        <dbReference type="ARBA" id="ARBA00004328"/>
    </source>
</evidence>
<dbReference type="InterPro" id="IPR051255">
    <property type="entry name" value="Retroviral_env_glycoprotein"/>
</dbReference>
<comment type="caution">
    <text evidence="4">The sequence shown here is derived from an EMBL/GenBank/DDBJ whole genome shotgun (WGS) entry which is preliminary data.</text>
</comment>
<comment type="subcellular location">
    <subcellularLocation>
        <location evidence="1">Virion</location>
    </subcellularLocation>
</comment>
<dbReference type="AlphaFoldDB" id="A0A6B0QR11"/>
<organism evidence="4 5">
    <name type="scientific">Bos mutus</name>
    <name type="common">wild yak</name>
    <dbReference type="NCBI Taxonomy" id="72004"/>
    <lineage>
        <taxon>Eukaryota</taxon>
        <taxon>Metazoa</taxon>
        <taxon>Chordata</taxon>
        <taxon>Craniata</taxon>
        <taxon>Vertebrata</taxon>
        <taxon>Euteleostomi</taxon>
        <taxon>Mammalia</taxon>
        <taxon>Eutheria</taxon>
        <taxon>Laurasiatheria</taxon>
        <taxon>Artiodactyla</taxon>
        <taxon>Ruminantia</taxon>
        <taxon>Pecora</taxon>
        <taxon>Bovidae</taxon>
        <taxon>Bovinae</taxon>
        <taxon>Bos</taxon>
    </lineage>
</organism>
<dbReference type="Pfam" id="PF19317">
    <property type="entry name" value="Gag_p24_C"/>
    <property type="match status" value="1"/>
</dbReference>
<keyword evidence="2" id="KW-1133">Transmembrane helix</keyword>
<feature type="transmembrane region" description="Helical" evidence="2">
    <location>
        <begin position="348"/>
        <end position="373"/>
    </location>
</feature>
<keyword evidence="2" id="KW-0812">Transmembrane</keyword>
<dbReference type="InterPro" id="IPR045345">
    <property type="entry name" value="Gag_p24_C"/>
</dbReference>
<dbReference type="PANTHER" id="PTHR34313">
    <property type="entry name" value="ENDOGENOUS RETROVIRUS GROUP K MEMBER 113 ENV POLYPROTEIN-RELATED"/>
    <property type="match status" value="1"/>
</dbReference>
<keyword evidence="2" id="KW-0472">Membrane</keyword>
<gene>
    <name evidence="4" type="ORF">E5288_WYG013596</name>
</gene>
<dbReference type="PANTHER" id="PTHR34313:SF2">
    <property type="entry name" value="ENDOGENOUS RETROVIRUS GROUP K MEMBER 21 ENV POLYPROTEIN-LIKE"/>
    <property type="match status" value="1"/>
</dbReference>
<protein>
    <recommendedName>
        <fullName evidence="3">Retroviral nucleocapsid Gag protein p24 C-terminal domain-containing protein</fullName>
    </recommendedName>
</protein>
<evidence type="ECO:0000313" key="4">
    <source>
        <dbReference type="EMBL" id="MXQ80139.1"/>
    </source>
</evidence>